<accession>A0A2N5VGV7</accession>
<keyword evidence="1" id="KW-0812">Transmembrane</keyword>
<dbReference type="AlphaFoldDB" id="A0A2N5VGV7"/>
<evidence type="ECO:0000313" key="3">
    <source>
        <dbReference type="Proteomes" id="UP000235388"/>
    </source>
</evidence>
<name>A0A2N5VGV7_9BASI</name>
<organism evidence="2 3">
    <name type="scientific">Puccinia coronata f. sp. avenae</name>
    <dbReference type="NCBI Taxonomy" id="200324"/>
    <lineage>
        <taxon>Eukaryota</taxon>
        <taxon>Fungi</taxon>
        <taxon>Dikarya</taxon>
        <taxon>Basidiomycota</taxon>
        <taxon>Pucciniomycotina</taxon>
        <taxon>Pucciniomycetes</taxon>
        <taxon>Pucciniales</taxon>
        <taxon>Pucciniaceae</taxon>
        <taxon>Puccinia</taxon>
    </lineage>
</organism>
<evidence type="ECO:0000256" key="1">
    <source>
        <dbReference type="SAM" id="Phobius"/>
    </source>
</evidence>
<protein>
    <submittedName>
        <fullName evidence="2">Uncharacterized protein</fullName>
    </submittedName>
</protein>
<reference evidence="2 3" key="1">
    <citation type="submission" date="2017-11" db="EMBL/GenBank/DDBJ databases">
        <title>De novo assembly and phasing of dikaryotic genomes from two isolates of Puccinia coronata f. sp. avenae, the causal agent of oat crown rust.</title>
        <authorList>
            <person name="Miller M.E."/>
            <person name="Zhang Y."/>
            <person name="Omidvar V."/>
            <person name="Sperschneider J."/>
            <person name="Schwessinger B."/>
            <person name="Raley C."/>
            <person name="Palmer J.M."/>
            <person name="Garnica D."/>
            <person name="Upadhyaya N."/>
            <person name="Rathjen J."/>
            <person name="Taylor J.M."/>
            <person name="Park R.F."/>
            <person name="Dodds P.N."/>
            <person name="Hirsch C.D."/>
            <person name="Kianian S.F."/>
            <person name="Figueroa M."/>
        </authorList>
    </citation>
    <scope>NUCLEOTIDE SEQUENCE [LARGE SCALE GENOMIC DNA]</scope>
    <source>
        <strain evidence="2">12NC29</strain>
    </source>
</reference>
<sequence length="52" mass="5857">MRVGSLDSSQSCGSIDVLTSQKYCITIIIGLFENLVFNTRYFYSSVMPKKQS</sequence>
<evidence type="ECO:0000313" key="2">
    <source>
        <dbReference type="EMBL" id="PLW49233.1"/>
    </source>
</evidence>
<comment type="caution">
    <text evidence="2">The sequence shown here is derived from an EMBL/GenBank/DDBJ whole genome shotgun (WGS) entry which is preliminary data.</text>
</comment>
<keyword evidence="3" id="KW-1185">Reference proteome</keyword>
<dbReference type="Proteomes" id="UP000235388">
    <property type="component" value="Unassembled WGS sequence"/>
</dbReference>
<keyword evidence="1" id="KW-0472">Membrane</keyword>
<dbReference type="EMBL" id="PGCJ01000097">
    <property type="protein sequence ID" value="PLW49233.1"/>
    <property type="molecule type" value="Genomic_DNA"/>
</dbReference>
<keyword evidence="1" id="KW-1133">Transmembrane helix</keyword>
<feature type="transmembrane region" description="Helical" evidence="1">
    <location>
        <begin position="20"/>
        <end position="43"/>
    </location>
</feature>
<proteinExistence type="predicted"/>
<gene>
    <name evidence="2" type="ORF">PCANC_06877</name>
</gene>